<dbReference type="NCBIfam" id="TIGR04183">
    <property type="entry name" value="Por_Secre_tail"/>
    <property type="match status" value="1"/>
</dbReference>
<name>A0A1G8ZQJ5_9BACT</name>
<organism evidence="2 3">
    <name type="scientific">Catalinimonas alkaloidigena</name>
    <dbReference type="NCBI Taxonomy" id="1075417"/>
    <lineage>
        <taxon>Bacteria</taxon>
        <taxon>Pseudomonadati</taxon>
        <taxon>Bacteroidota</taxon>
        <taxon>Cytophagia</taxon>
        <taxon>Cytophagales</taxon>
        <taxon>Catalimonadaceae</taxon>
        <taxon>Catalinimonas</taxon>
    </lineage>
</organism>
<dbReference type="AlphaFoldDB" id="A0A1G8ZQJ5"/>
<feature type="domain" description="Secretion system C-terminal sorting" evidence="1">
    <location>
        <begin position="55"/>
        <end position="130"/>
    </location>
</feature>
<dbReference type="OrthoDB" id="1522390at2"/>
<evidence type="ECO:0000313" key="2">
    <source>
        <dbReference type="EMBL" id="SDK17372.1"/>
    </source>
</evidence>
<dbReference type="Pfam" id="PF18962">
    <property type="entry name" value="Por_Secre_tail"/>
    <property type="match status" value="1"/>
</dbReference>
<proteinExistence type="predicted"/>
<dbReference type="EMBL" id="FNFO01000002">
    <property type="protein sequence ID" value="SDK17372.1"/>
    <property type="molecule type" value="Genomic_DNA"/>
</dbReference>
<evidence type="ECO:0000259" key="1">
    <source>
        <dbReference type="Pfam" id="PF18962"/>
    </source>
</evidence>
<dbReference type="Proteomes" id="UP000198510">
    <property type="component" value="Unassembled WGS sequence"/>
</dbReference>
<protein>
    <submittedName>
        <fullName evidence="2">Por secretion system C-terminal sorting domain-containing protein</fullName>
    </submittedName>
</protein>
<gene>
    <name evidence="2" type="ORF">SAMN05421823_10259</name>
</gene>
<keyword evidence="3" id="KW-1185">Reference proteome</keyword>
<accession>A0A1G8ZQJ5</accession>
<reference evidence="2 3" key="1">
    <citation type="submission" date="2016-10" db="EMBL/GenBank/DDBJ databases">
        <authorList>
            <person name="de Groot N.N."/>
        </authorList>
    </citation>
    <scope>NUCLEOTIDE SEQUENCE [LARGE SCALE GENOMIC DNA]</scope>
    <source>
        <strain evidence="2 3">DSM 25186</strain>
    </source>
</reference>
<dbReference type="STRING" id="1075417.SAMN05421823_10259"/>
<dbReference type="InterPro" id="IPR026444">
    <property type="entry name" value="Secre_tail"/>
</dbReference>
<sequence length="132" mass="14849">MIMQLMKKIIHIFIVSLFAFGMWGEAAAVRAQDRGEVSLRRDERSVSSVQSGVHIYPNPIVGKAVIEYTLAPEVREAKVMIFNILGNLTKEIALSQYDTKVDLPANELSAGVYFYSLYLDGVRQDTKRLVVK</sequence>
<evidence type="ECO:0000313" key="3">
    <source>
        <dbReference type="Proteomes" id="UP000198510"/>
    </source>
</evidence>